<gene>
    <name evidence="10" type="ORF">C8Q69DRAFT_459336</name>
</gene>
<dbReference type="EMBL" id="RCNU01000002">
    <property type="protein sequence ID" value="RWQ98558.1"/>
    <property type="molecule type" value="Genomic_DNA"/>
</dbReference>
<sequence length="506" mass="58200">MSGSFRALLRPAQRAPSRIQCYSPGYSIARRNIQQSIPGRAAQESEHGPGELNDTPIRKIPVAHDDPVQKQNQEKTSPRSFSFRRRPVPELEGDTPEGITLQQTTLRVELAGKEGQKIQRGVDYATLRDACSCERCVDPHSKQRSFRTSDIPLTITPRSVKWDGEQLEIKWRNDITGYDESHTSTYSAEFLRSPASYSVGNATASRHRIFWERERMQRDQHWISFDDYVNDDAKFATAMRRLAQFGLIFVKDIPDSREMVERIATRMGPLRNSFYGLTWDVRTVPQAKNVAYTNQFLGFHMDLMYMKDPPGFQLLHCLKNSCDGGESLFSDAFAAASRLHKKNERAAQLLQQFRLNYEYVHQDQIYHNSWPVIETAEPGASSPRHYRHINYSPPFQGPFRPEGSTGLWSKNFREFRKALAAFTKELEDEQAIFELKLNPGECVIFENRRVVHARRSFNTATGERWLAGAYVDEDAVLSRFRVCKATQPDAWNYDQTRADDEIDNLS</sequence>
<keyword evidence="4" id="KW-0223">Dioxygenase</keyword>
<comment type="cofactor">
    <cofactor evidence="1">
        <name>Fe(2+)</name>
        <dbReference type="ChEBI" id="CHEBI:29033"/>
    </cofactor>
</comment>
<dbReference type="RefSeq" id="XP_028488203.1">
    <property type="nucleotide sequence ID" value="XM_028630066.1"/>
</dbReference>
<protein>
    <submittedName>
        <fullName evidence="10">Putative gamma-butyrobetaine hydroxylase subfamily</fullName>
    </submittedName>
</protein>
<dbReference type="Pfam" id="PF06155">
    <property type="entry name" value="GBBH-like_N"/>
    <property type="match status" value="1"/>
</dbReference>
<evidence type="ECO:0000259" key="8">
    <source>
        <dbReference type="Pfam" id="PF02668"/>
    </source>
</evidence>
<dbReference type="STRING" id="264951.A0A443I3B1"/>
<dbReference type="GO" id="GO:0046872">
    <property type="term" value="F:metal ion binding"/>
    <property type="evidence" value="ECO:0007669"/>
    <property type="project" value="UniProtKB-KW"/>
</dbReference>
<feature type="domain" description="Gamma-butyrobetaine hydroxylase-like N-terminal" evidence="9">
    <location>
        <begin position="101"/>
        <end position="192"/>
    </location>
</feature>
<dbReference type="InterPro" id="IPR038492">
    <property type="entry name" value="GBBH-like_N_sf"/>
</dbReference>
<dbReference type="AlphaFoldDB" id="A0A443I3B1"/>
<keyword evidence="5" id="KW-0560">Oxidoreductase</keyword>
<dbReference type="InterPro" id="IPR050411">
    <property type="entry name" value="AlphaKG_dependent_hydroxylases"/>
</dbReference>
<accession>A0A443I3B1</accession>
<keyword evidence="3" id="KW-0479">Metal-binding</keyword>
<feature type="domain" description="TauD/TfdA-like" evidence="8">
    <location>
        <begin position="223"/>
        <end position="470"/>
    </location>
</feature>
<dbReference type="PANTHER" id="PTHR10696">
    <property type="entry name" value="GAMMA-BUTYROBETAINE HYDROXYLASE-RELATED"/>
    <property type="match status" value="1"/>
</dbReference>
<feature type="region of interest" description="Disordered" evidence="7">
    <location>
        <begin position="37"/>
        <end position="96"/>
    </location>
</feature>
<dbReference type="VEuPathDB" id="FungiDB:C8Q69DRAFT_459336"/>
<dbReference type="PANTHER" id="PTHR10696:SF25">
    <property type="entry name" value="OXIDOREDUCTASE AIM17-RELATED"/>
    <property type="match status" value="1"/>
</dbReference>
<dbReference type="GO" id="GO:0005739">
    <property type="term" value="C:mitochondrion"/>
    <property type="evidence" value="ECO:0007669"/>
    <property type="project" value="TreeGrafter"/>
</dbReference>
<dbReference type="Proteomes" id="UP000283841">
    <property type="component" value="Unassembled WGS sequence"/>
</dbReference>
<dbReference type="InterPro" id="IPR010376">
    <property type="entry name" value="GBBH-like_N"/>
</dbReference>
<dbReference type="Gene3D" id="3.30.2020.30">
    <property type="match status" value="1"/>
</dbReference>
<proteinExistence type="inferred from homology"/>
<name>A0A443I3B1_BYSSP</name>
<evidence type="ECO:0000313" key="11">
    <source>
        <dbReference type="Proteomes" id="UP000283841"/>
    </source>
</evidence>
<evidence type="ECO:0000256" key="5">
    <source>
        <dbReference type="ARBA" id="ARBA00023002"/>
    </source>
</evidence>
<dbReference type="CDD" id="cd00250">
    <property type="entry name" value="CAS_like"/>
    <property type="match status" value="1"/>
</dbReference>
<dbReference type="GO" id="GO:0016706">
    <property type="term" value="F:2-oxoglutarate-dependent dioxygenase activity"/>
    <property type="evidence" value="ECO:0007669"/>
    <property type="project" value="UniProtKB-ARBA"/>
</dbReference>
<dbReference type="Pfam" id="PF02668">
    <property type="entry name" value="TauD"/>
    <property type="match status" value="1"/>
</dbReference>
<organism evidence="10 11">
    <name type="scientific">Byssochlamys spectabilis</name>
    <name type="common">Paecilomyces variotii</name>
    <dbReference type="NCBI Taxonomy" id="264951"/>
    <lineage>
        <taxon>Eukaryota</taxon>
        <taxon>Fungi</taxon>
        <taxon>Dikarya</taxon>
        <taxon>Ascomycota</taxon>
        <taxon>Pezizomycotina</taxon>
        <taxon>Eurotiomycetes</taxon>
        <taxon>Eurotiomycetidae</taxon>
        <taxon>Eurotiales</taxon>
        <taxon>Thermoascaceae</taxon>
        <taxon>Paecilomyces</taxon>
    </lineage>
</organism>
<reference evidence="10 11" key="1">
    <citation type="journal article" date="2018" name="Front. Microbiol.">
        <title>Genomic and genetic insights into a cosmopolitan fungus, Paecilomyces variotii (Eurotiales).</title>
        <authorList>
            <person name="Urquhart A.S."/>
            <person name="Mondo S.J."/>
            <person name="Makela M.R."/>
            <person name="Hane J.K."/>
            <person name="Wiebenga A."/>
            <person name="He G."/>
            <person name="Mihaltcheva S."/>
            <person name="Pangilinan J."/>
            <person name="Lipzen A."/>
            <person name="Barry K."/>
            <person name="de Vries R.P."/>
            <person name="Grigoriev I.V."/>
            <person name="Idnurm A."/>
        </authorList>
    </citation>
    <scope>NUCLEOTIDE SEQUENCE [LARGE SCALE GENOMIC DNA]</scope>
    <source>
        <strain evidence="10 11">CBS 101075</strain>
    </source>
</reference>
<dbReference type="GO" id="GO:0045329">
    <property type="term" value="P:carnitine biosynthetic process"/>
    <property type="evidence" value="ECO:0007669"/>
    <property type="project" value="TreeGrafter"/>
</dbReference>
<dbReference type="InterPro" id="IPR003819">
    <property type="entry name" value="TauD/TfdA-like"/>
</dbReference>
<evidence type="ECO:0000256" key="2">
    <source>
        <dbReference type="ARBA" id="ARBA00008654"/>
    </source>
</evidence>
<dbReference type="Gene3D" id="3.60.130.10">
    <property type="entry name" value="Clavaminate synthase-like"/>
    <property type="match status" value="1"/>
</dbReference>
<evidence type="ECO:0000313" key="10">
    <source>
        <dbReference type="EMBL" id="RWQ98558.1"/>
    </source>
</evidence>
<evidence type="ECO:0000259" key="9">
    <source>
        <dbReference type="Pfam" id="PF06155"/>
    </source>
</evidence>
<dbReference type="InterPro" id="IPR042098">
    <property type="entry name" value="TauD-like_sf"/>
</dbReference>
<evidence type="ECO:0000256" key="3">
    <source>
        <dbReference type="ARBA" id="ARBA00022723"/>
    </source>
</evidence>
<feature type="compositionally biased region" description="Basic and acidic residues" evidence="7">
    <location>
        <begin position="62"/>
        <end position="77"/>
    </location>
</feature>
<evidence type="ECO:0000256" key="4">
    <source>
        <dbReference type="ARBA" id="ARBA00022964"/>
    </source>
</evidence>
<dbReference type="GeneID" id="39599343"/>
<keyword evidence="6" id="KW-0408">Iron</keyword>
<evidence type="ECO:0000256" key="6">
    <source>
        <dbReference type="ARBA" id="ARBA00023004"/>
    </source>
</evidence>
<evidence type="ECO:0000256" key="1">
    <source>
        <dbReference type="ARBA" id="ARBA00001954"/>
    </source>
</evidence>
<comment type="similarity">
    <text evidence="2">Belongs to the gamma-BBH/TMLD family.</text>
</comment>
<dbReference type="SUPFAM" id="SSF51197">
    <property type="entry name" value="Clavaminate synthase-like"/>
    <property type="match status" value="1"/>
</dbReference>
<comment type="caution">
    <text evidence="10">The sequence shown here is derived from an EMBL/GenBank/DDBJ whole genome shotgun (WGS) entry which is preliminary data.</text>
</comment>
<keyword evidence="11" id="KW-1185">Reference proteome</keyword>
<evidence type="ECO:0000256" key="7">
    <source>
        <dbReference type="SAM" id="MobiDB-lite"/>
    </source>
</evidence>